<dbReference type="Gene3D" id="3.40.50.1460">
    <property type="match status" value="1"/>
</dbReference>
<dbReference type="PROSITE" id="PS01122">
    <property type="entry name" value="CASPASE_CYS"/>
    <property type="match status" value="1"/>
</dbReference>
<dbReference type="PANTHER" id="PTHR47901">
    <property type="entry name" value="CASPASE RECRUITMENT DOMAIN-CONTAINING PROTEIN 18"/>
    <property type="match status" value="1"/>
</dbReference>
<dbReference type="AlphaFoldDB" id="A0A915IAS6"/>
<keyword evidence="4" id="KW-0378">Hydrolase</keyword>
<name>A0A915IAS6_ROMCU</name>
<evidence type="ECO:0000256" key="4">
    <source>
        <dbReference type="ARBA" id="ARBA00022801"/>
    </source>
</evidence>
<evidence type="ECO:0000313" key="9">
    <source>
        <dbReference type="WBParaSite" id="nRc.2.0.1.t11275-RA"/>
    </source>
</evidence>
<dbReference type="InterPro" id="IPR002398">
    <property type="entry name" value="Pept_C14"/>
</dbReference>
<dbReference type="PROSITE" id="PS50208">
    <property type="entry name" value="CASPASE_P20"/>
    <property type="match status" value="1"/>
</dbReference>
<evidence type="ECO:0000313" key="8">
    <source>
        <dbReference type="Proteomes" id="UP000887565"/>
    </source>
</evidence>
<sequence>MEHRTAIADQDAIVNRYYDKFLTSLDVSHNLLRTFLESKDMNDREMRLLSDENIERNSRAAKLLNIVTRKHLVPKFYEALMSSGQWNLAEILSSELPELKIEHELLQQMANGDHKAPVVLHRPSNESLLENMKFYEAEIRSLTDVEETMGVIENLTVDSVDLPFENHLNFDPESQILTCVRKFAEKREHKIYDSAVVVILSHGKNGRLYGVDCQEIEIHTIVSCLNTHGCPDLIDKPKIFIIQACRGEKYDMGVAGGDFVDGSETNGWKSVLNNGSASSKDPKKVMAEKISKLDAADARVICKTPIEADILIAYATTPAWAPNNLEMAPKILSLGAILAPEISIIYRNYSNKRCVVYYFLGSIWCAVY</sequence>
<dbReference type="GO" id="GO:0006508">
    <property type="term" value="P:proteolysis"/>
    <property type="evidence" value="ECO:0007669"/>
    <property type="project" value="UniProtKB-KW"/>
</dbReference>
<keyword evidence="5" id="KW-0788">Thiol protease</keyword>
<dbReference type="CDD" id="cd01671">
    <property type="entry name" value="CARD"/>
    <property type="match status" value="1"/>
</dbReference>
<dbReference type="InterPro" id="IPR015917">
    <property type="entry name" value="Pept_C14A"/>
</dbReference>
<dbReference type="SUPFAM" id="SSF52129">
    <property type="entry name" value="Caspase-like"/>
    <property type="match status" value="1"/>
</dbReference>
<dbReference type="GO" id="GO:0004197">
    <property type="term" value="F:cysteine-type endopeptidase activity"/>
    <property type="evidence" value="ECO:0007669"/>
    <property type="project" value="InterPro"/>
</dbReference>
<accession>A0A915IAS6</accession>
<keyword evidence="2" id="KW-0645">Protease</keyword>
<evidence type="ECO:0000256" key="6">
    <source>
        <dbReference type="ARBA" id="ARBA00023145"/>
    </source>
</evidence>
<dbReference type="PRINTS" id="PR00376">
    <property type="entry name" value="IL1BCENZYME"/>
</dbReference>
<evidence type="ECO:0000256" key="1">
    <source>
        <dbReference type="ARBA" id="ARBA00010134"/>
    </source>
</evidence>
<dbReference type="PANTHER" id="PTHR47901:SF8">
    <property type="entry name" value="CASPASE-3"/>
    <property type="match status" value="1"/>
</dbReference>
<dbReference type="InterPro" id="IPR029030">
    <property type="entry name" value="Caspase-like_dom_sf"/>
</dbReference>
<evidence type="ECO:0000259" key="7">
    <source>
        <dbReference type="PROSITE" id="PS50208"/>
    </source>
</evidence>
<evidence type="ECO:0000256" key="2">
    <source>
        <dbReference type="ARBA" id="ARBA00022670"/>
    </source>
</evidence>
<evidence type="ECO:0000256" key="3">
    <source>
        <dbReference type="ARBA" id="ARBA00022703"/>
    </source>
</evidence>
<organism evidence="8 9">
    <name type="scientific">Romanomermis culicivorax</name>
    <name type="common">Nematode worm</name>
    <dbReference type="NCBI Taxonomy" id="13658"/>
    <lineage>
        <taxon>Eukaryota</taxon>
        <taxon>Metazoa</taxon>
        <taxon>Ecdysozoa</taxon>
        <taxon>Nematoda</taxon>
        <taxon>Enoplea</taxon>
        <taxon>Dorylaimia</taxon>
        <taxon>Mermithida</taxon>
        <taxon>Mermithoidea</taxon>
        <taxon>Mermithidae</taxon>
        <taxon>Romanomermis</taxon>
    </lineage>
</organism>
<dbReference type="PROSITE" id="PS01121">
    <property type="entry name" value="CASPASE_HIS"/>
    <property type="match status" value="1"/>
</dbReference>
<keyword evidence="3" id="KW-0053">Apoptosis</keyword>
<reference evidence="9" key="1">
    <citation type="submission" date="2022-11" db="UniProtKB">
        <authorList>
            <consortium name="WormBaseParasite"/>
        </authorList>
    </citation>
    <scope>IDENTIFICATION</scope>
</reference>
<dbReference type="InterPro" id="IPR011600">
    <property type="entry name" value="Pept_C14_caspase"/>
</dbReference>
<comment type="similarity">
    <text evidence="1">Belongs to the peptidase C14A family.</text>
</comment>
<keyword evidence="8" id="KW-1185">Reference proteome</keyword>
<dbReference type="InterPro" id="IPR016129">
    <property type="entry name" value="Caspase_his_AS"/>
</dbReference>
<keyword evidence="6" id="KW-0865">Zymogen</keyword>
<dbReference type="InterPro" id="IPR011029">
    <property type="entry name" value="DEATH-like_dom_sf"/>
</dbReference>
<dbReference type="Pfam" id="PF00656">
    <property type="entry name" value="Peptidase_C14"/>
    <property type="match status" value="1"/>
</dbReference>
<dbReference type="InterPro" id="IPR033139">
    <property type="entry name" value="Caspase_cys_AS"/>
</dbReference>
<dbReference type="WBParaSite" id="nRc.2.0.1.t11275-RA">
    <property type="protein sequence ID" value="nRc.2.0.1.t11275-RA"/>
    <property type="gene ID" value="nRc.2.0.1.g11275"/>
</dbReference>
<protein>
    <submittedName>
        <fullName evidence="9">Caspase family p20 domain-containing protein</fullName>
    </submittedName>
</protein>
<evidence type="ECO:0000256" key="5">
    <source>
        <dbReference type="ARBA" id="ARBA00022807"/>
    </source>
</evidence>
<dbReference type="SMART" id="SM00115">
    <property type="entry name" value="CASc"/>
    <property type="match status" value="1"/>
</dbReference>
<dbReference type="Gene3D" id="1.10.533.10">
    <property type="entry name" value="Death Domain, Fas"/>
    <property type="match status" value="1"/>
</dbReference>
<proteinExistence type="inferred from homology"/>
<dbReference type="GO" id="GO:0006915">
    <property type="term" value="P:apoptotic process"/>
    <property type="evidence" value="ECO:0007669"/>
    <property type="project" value="UniProtKB-KW"/>
</dbReference>
<feature type="domain" description="Caspase family p20" evidence="7">
    <location>
        <begin position="175"/>
        <end position="249"/>
    </location>
</feature>
<dbReference type="Proteomes" id="UP000887565">
    <property type="component" value="Unplaced"/>
</dbReference>
<dbReference type="InterPro" id="IPR001309">
    <property type="entry name" value="Pept_C14_p20"/>
</dbReference>